<accession>A0AAF3EIH0</accession>
<evidence type="ECO:0000256" key="4">
    <source>
        <dbReference type="ARBA" id="ARBA00022989"/>
    </source>
</evidence>
<dbReference type="Pfam" id="PF10317">
    <property type="entry name" value="7TM_GPCR_Srd"/>
    <property type="match status" value="1"/>
</dbReference>
<feature type="transmembrane region" description="Helical" evidence="6">
    <location>
        <begin position="231"/>
        <end position="255"/>
    </location>
</feature>
<evidence type="ECO:0000256" key="5">
    <source>
        <dbReference type="ARBA" id="ARBA00023136"/>
    </source>
</evidence>
<dbReference type="AlphaFoldDB" id="A0AAF3EIH0"/>
<evidence type="ECO:0000256" key="2">
    <source>
        <dbReference type="ARBA" id="ARBA00009166"/>
    </source>
</evidence>
<reference evidence="8" key="1">
    <citation type="submission" date="2024-02" db="UniProtKB">
        <authorList>
            <consortium name="WormBaseParasite"/>
        </authorList>
    </citation>
    <scope>IDENTIFICATION</scope>
</reference>
<dbReference type="GO" id="GO:0016020">
    <property type="term" value="C:membrane"/>
    <property type="evidence" value="ECO:0007669"/>
    <property type="project" value="UniProtKB-SubCell"/>
</dbReference>
<name>A0AAF3EIH0_9BILA</name>
<protein>
    <submittedName>
        <fullName evidence="8">Uncharacterized protein</fullName>
    </submittedName>
</protein>
<keyword evidence="3 6" id="KW-0812">Transmembrane</keyword>
<keyword evidence="7" id="KW-1185">Reference proteome</keyword>
<feature type="transmembrane region" description="Helical" evidence="6">
    <location>
        <begin position="195"/>
        <end position="219"/>
    </location>
</feature>
<evidence type="ECO:0000313" key="8">
    <source>
        <dbReference type="WBParaSite" id="MBELARI_LOCUS13749"/>
    </source>
</evidence>
<proteinExistence type="inferred from homology"/>
<dbReference type="WBParaSite" id="MBELARI_LOCUS13749">
    <property type="protein sequence ID" value="MBELARI_LOCUS13749"/>
    <property type="gene ID" value="MBELARI_LOCUS13749"/>
</dbReference>
<comment type="subcellular location">
    <subcellularLocation>
        <location evidence="1">Membrane</location>
        <topology evidence="1">Multi-pass membrane protein</topology>
    </subcellularLocation>
</comment>
<organism evidence="7 8">
    <name type="scientific">Mesorhabditis belari</name>
    <dbReference type="NCBI Taxonomy" id="2138241"/>
    <lineage>
        <taxon>Eukaryota</taxon>
        <taxon>Metazoa</taxon>
        <taxon>Ecdysozoa</taxon>
        <taxon>Nematoda</taxon>
        <taxon>Chromadorea</taxon>
        <taxon>Rhabditida</taxon>
        <taxon>Rhabditina</taxon>
        <taxon>Rhabditomorpha</taxon>
        <taxon>Rhabditoidea</taxon>
        <taxon>Rhabditidae</taxon>
        <taxon>Mesorhabditinae</taxon>
        <taxon>Mesorhabditis</taxon>
    </lineage>
</organism>
<keyword evidence="5 6" id="KW-0472">Membrane</keyword>
<feature type="transmembrane region" description="Helical" evidence="6">
    <location>
        <begin position="54"/>
        <end position="72"/>
    </location>
</feature>
<dbReference type="Gene3D" id="1.20.1070.10">
    <property type="entry name" value="Rhodopsin 7-helix transmembrane proteins"/>
    <property type="match status" value="1"/>
</dbReference>
<keyword evidence="4 6" id="KW-1133">Transmembrane helix</keyword>
<dbReference type="PANTHER" id="PTHR22945:SF40">
    <property type="entry name" value="SERPENTINE RECEPTOR, CLASS D (DELTA)-RELATED"/>
    <property type="match status" value="1"/>
</dbReference>
<sequence length="292" mass="33171">MIRSYSIVLFCNTMNDWINNSAQLFIQNKIVPCGLGLAYVSFGPCKNFGPRTCFFGYTILMGTFSYGFYLLVAAFGYRKYVLFRKPPKIKTTWTICGCCLIPTIIQITTALFSLDNEKEVREMVQRQEPHSDYSKQAVTGHLNIFSSLILLKIVHIVCMVVPMYLTILVIRYQTLQKIKTSFTMSSTTKRLHGQFIKALTIQSFLPLFGAFAVLCYIPQQLGWIDLPWANHMILATASPIPIFNPIATVYCVGTYRRAARKILRFKKQHFHSSEGKPIGTVSYHSVGESLTI</sequence>
<feature type="transmembrane region" description="Helical" evidence="6">
    <location>
        <begin position="93"/>
        <end position="114"/>
    </location>
</feature>
<evidence type="ECO:0000256" key="3">
    <source>
        <dbReference type="ARBA" id="ARBA00022692"/>
    </source>
</evidence>
<dbReference type="InterPro" id="IPR050920">
    <property type="entry name" value="Nematode_rcpt-like_delta"/>
</dbReference>
<evidence type="ECO:0000256" key="1">
    <source>
        <dbReference type="ARBA" id="ARBA00004141"/>
    </source>
</evidence>
<dbReference type="Proteomes" id="UP000887575">
    <property type="component" value="Unassembled WGS sequence"/>
</dbReference>
<feature type="transmembrane region" description="Helical" evidence="6">
    <location>
        <begin position="153"/>
        <end position="174"/>
    </location>
</feature>
<dbReference type="InterPro" id="IPR019421">
    <property type="entry name" value="7TM_GPCR_serpentine_rcpt_Srd"/>
</dbReference>
<evidence type="ECO:0000313" key="7">
    <source>
        <dbReference type="Proteomes" id="UP000887575"/>
    </source>
</evidence>
<evidence type="ECO:0000256" key="6">
    <source>
        <dbReference type="SAM" id="Phobius"/>
    </source>
</evidence>
<dbReference type="SUPFAM" id="SSF81321">
    <property type="entry name" value="Family A G protein-coupled receptor-like"/>
    <property type="match status" value="1"/>
</dbReference>
<comment type="similarity">
    <text evidence="2">Belongs to the nematode receptor-like protein srd family.</text>
</comment>
<dbReference type="PANTHER" id="PTHR22945">
    <property type="entry name" value="SERPENTINE RECEPTOR, CLASS D DELTA"/>
    <property type="match status" value="1"/>
</dbReference>